<gene>
    <name evidence="1" type="ORF">HF861_10440</name>
    <name evidence="2" type="ORF">NCTC11087_00864</name>
</gene>
<evidence type="ECO:0000313" key="2">
    <source>
        <dbReference type="EMBL" id="SUO03980.1"/>
    </source>
</evidence>
<evidence type="ECO:0000313" key="3">
    <source>
        <dbReference type="Proteomes" id="UP000255523"/>
    </source>
</evidence>
<evidence type="ECO:0000313" key="1">
    <source>
        <dbReference type="EMBL" id="NME45288.1"/>
    </source>
</evidence>
<reference evidence="1 4" key="2">
    <citation type="submission" date="2020-04" db="EMBL/GenBank/DDBJ databases">
        <authorList>
            <person name="Hitch T.C.A."/>
            <person name="Wylensek D."/>
            <person name="Clavel T."/>
        </authorList>
    </citation>
    <scope>NUCLEOTIDE SEQUENCE [LARGE SCALE GENOMIC DNA]</scope>
    <source>
        <strain evidence="1 4">BSM-383-APC-22F</strain>
    </source>
</reference>
<dbReference type="AlphaFoldDB" id="A0A380LN13"/>
<dbReference type="EMBL" id="JABAFR010000032">
    <property type="protein sequence ID" value="NME45288.1"/>
    <property type="molecule type" value="Genomic_DNA"/>
</dbReference>
<protein>
    <submittedName>
        <fullName evidence="2">Uncharacterized protein</fullName>
    </submittedName>
</protein>
<dbReference type="RefSeq" id="WP_022789312.1">
    <property type="nucleotide sequence ID" value="NZ_CALCIP010000034.1"/>
</dbReference>
<dbReference type="Proteomes" id="UP000255523">
    <property type="component" value="Unassembled WGS sequence"/>
</dbReference>
<name>A0A380LN13_9FIRM</name>
<proteinExistence type="predicted"/>
<dbReference type="Proteomes" id="UP000540014">
    <property type="component" value="Unassembled WGS sequence"/>
</dbReference>
<dbReference type="GeneID" id="77463036"/>
<evidence type="ECO:0000313" key="4">
    <source>
        <dbReference type="Proteomes" id="UP000540014"/>
    </source>
</evidence>
<keyword evidence="3" id="KW-1185">Reference proteome</keyword>
<dbReference type="EMBL" id="UHFX01000003">
    <property type="protein sequence ID" value="SUO03980.1"/>
    <property type="molecule type" value="Genomic_DNA"/>
</dbReference>
<reference evidence="2 3" key="1">
    <citation type="submission" date="2018-06" db="EMBL/GenBank/DDBJ databases">
        <authorList>
            <consortium name="Pathogen Informatics"/>
            <person name="Doyle S."/>
        </authorList>
    </citation>
    <scope>NUCLEOTIDE SEQUENCE [LARGE SCALE GENOMIC DNA]</scope>
    <source>
        <strain evidence="2 3">NCTC11087</strain>
    </source>
</reference>
<sequence>MPLKERLTNDDRDELSEGVDDLDAAYIQMLKDQGIDADLVKQFRDLSLETKD</sequence>
<accession>A0A380LN13</accession>
<organism evidence="2 3">
    <name type="scientific">Faecalicoccus pleomorphus</name>
    <dbReference type="NCBI Taxonomy" id="1323"/>
    <lineage>
        <taxon>Bacteria</taxon>
        <taxon>Bacillati</taxon>
        <taxon>Bacillota</taxon>
        <taxon>Erysipelotrichia</taxon>
        <taxon>Erysipelotrichales</taxon>
        <taxon>Erysipelotrichaceae</taxon>
        <taxon>Faecalicoccus</taxon>
    </lineage>
</organism>